<accession>A0ABS2Y6W5</accession>
<keyword evidence="1" id="KW-0812">Transmembrane</keyword>
<dbReference type="PANTHER" id="PTHR45913:SF19">
    <property type="entry name" value="LOW QUALITY PROTEIN: ZINC FINGER BED DOMAIN-CONTAINING PROTEIN 5-LIKE"/>
    <property type="match status" value="1"/>
</dbReference>
<reference evidence="2" key="1">
    <citation type="journal article" date="2021" name="Cell">
        <title>Tracing the genetic footprints of vertebrate landing in non-teleost ray-finned fishes.</title>
        <authorList>
            <person name="Bi X."/>
            <person name="Wang K."/>
            <person name="Yang L."/>
            <person name="Pan H."/>
            <person name="Jiang H."/>
            <person name="Wei Q."/>
            <person name="Fang M."/>
            <person name="Yu H."/>
            <person name="Zhu C."/>
            <person name="Cai Y."/>
            <person name="He Y."/>
            <person name="Gan X."/>
            <person name="Zeng H."/>
            <person name="Yu D."/>
            <person name="Zhu Y."/>
            <person name="Jiang H."/>
            <person name="Qiu Q."/>
            <person name="Yang H."/>
            <person name="Zhang Y.E."/>
            <person name="Wang W."/>
            <person name="Zhu M."/>
            <person name="He S."/>
            <person name="Zhang G."/>
        </authorList>
    </citation>
    <scope>NUCLEOTIDE SEQUENCE</scope>
    <source>
        <strain evidence="2">Pddl_001</strain>
    </source>
</reference>
<dbReference type="Proteomes" id="UP001166093">
    <property type="component" value="Unassembled WGS sequence"/>
</dbReference>
<name>A0ABS2Y6W5_POLSP</name>
<feature type="non-terminal residue" evidence="2">
    <location>
        <position position="180"/>
    </location>
</feature>
<keyword evidence="1" id="KW-0472">Membrane</keyword>
<comment type="caution">
    <text evidence="2">The sequence shown here is derived from an EMBL/GenBank/DDBJ whole genome shotgun (WGS) entry which is preliminary data.</text>
</comment>
<sequence>MIGTIFDEKTAEKLKSIPLTDNLQSAIFCSGMGAVHTHLLYHTEIRWLSQDRVPTQVYELRDEILAAMSDNFSCYFPAQSFGNLKKRRWVKNPFVFKSPHSIMELNLTPEQESELLQLSSDNTLKTHHKSSRVASFWISISKEYPVLSRISVLLLLPFITTCMCELGFTALTRFKTNERS</sequence>
<dbReference type="SUPFAM" id="SSF53098">
    <property type="entry name" value="Ribonuclease H-like"/>
    <property type="match status" value="1"/>
</dbReference>
<keyword evidence="3" id="KW-1185">Reference proteome</keyword>
<evidence type="ECO:0000313" key="3">
    <source>
        <dbReference type="Proteomes" id="UP001166093"/>
    </source>
</evidence>
<keyword evidence="1" id="KW-1133">Transmembrane helix</keyword>
<organism evidence="2 3">
    <name type="scientific">Polyodon spathula</name>
    <name type="common">North American paddlefish</name>
    <name type="synonym">Squalus spathula</name>
    <dbReference type="NCBI Taxonomy" id="7913"/>
    <lineage>
        <taxon>Eukaryota</taxon>
        <taxon>Metazoa</taxon>
        <taxon>Chordata</taxon>
        <taxon>Craniata</taxon>
        <taxon>Vertebrata</taxon>
        <taxon>Euteleostomi</taxon>
        <taxon>Actinopterygii</taxon>
        <taxon>Chondrostei</taxon>
        <taxon>Acipenseriformes</taxon>
        <taxon>Polyodontidae</taxon>
        <taxon>Polyodon</taxon>
    </lineage>
</organism>
<dbReference type="PANTHER" id="PTHR45913">
    <property type="entry name" value="EPM2A-INTERACTING PROTEIN 1"/>
    <property type="match status" value="1"/>
</dbReference>
<evidence type="ECO:0000256" key="1">
    <source>
        <dbReference type="SAM" id="Phobius"/>
    </source>
</evidence>
<feature type="non-terminal residue" evidence="2">
    <location>
        <position position="1"/>
    </location>
</feature>
<proteinExistence type="predicted"/>
<dbReference type="EMBL" id="JAAWVQ010117852">
    <property type="protein sequence ID" value="MBN3282440.1"/>
    <property type="molecule type" value="Genomic_DNA"/>
</dbReference>
<gene>
    <name evidence="2" type="primary">Fam200b_0</name>
    <name evidence="2" type="ORF">GTO93_0005094</name>
</gene>
<evidence type="ECO:0000313" key="2">
    <source>
        <dbReference type="EMBL" id="MBN3282440.1"/>
    </source>
</evidence>
<dbReference type="InterPro" id="IPR012337">
    <property type="entry name" value="RNaseH-like_sf"/>
</dbReference>
<feature type="transmembrane region" description="Helical" evidence="1">
    <location>
        <begin position="150"/>
        <end position="171"/>
    </location>
</feature>
<protein>
    <submittedName>
        <fullName evidence="2">F200B protein</fullName>
    </submittedName>
</protein>